<name>A0ABY5Y0E7_9BACT</name>
<dbReference type="CDD" id="cd13944">
    <property type="entry name" value="lytB_ispH"/>
    <property type="match status" value="1"/>
</dbReference>
<evidence type="ECO:0000256" key="1">
    <source>
        <dbReference type="ARBA" id="ARBA00001966"/>
    </source>
</evidence>
<dbReference type="InterPro" id="IPR003451">
    <property type="entry name" value="LytB/IspH"/>
</dbReference>
<dbReference type="Gene3D" id="3.40.50.11270">
    <property type="match status" value="1"/>
</dbReference>
<comment type="cofactor">
    <cofactor evidence="1">
        <name>[4Fe-4S] cluster</name>
        <dbReference type="ChEBI" id="CHEBI:49883"/>
    </cofactor>
</comment>
<keyword evidence="3" id="KW-0479">Metal-binding</keyword>
<dbReference type="GO" id="GO:0051745">
    <property type="term" value="F:4-hydroxy-3-methylbut-2-enyl diphosphate reductase activity"/>
    <property type="evidence" value="ECO:0007669"/>
    <property type="project" value="UniProtKB-EC"/>
</dbReference>
<evidence type="ECO:0000256" key="5">
    <source>
        <dbReference type="ARBA" id="ARBA00023014"/>
    </source>
</evidence>
<dbReference type="PANTHER" id="PTHR30426">
    <property type="entry name" value="4-HYDROXY-3-METHYLBUT-2-ENYL DIPHOSPHATE REDUCTASE"/>
    <property type="match status" value="1"/>
</dbReference>
<keyword evidence="2" id="KW-0004">4Fe-4S</keyword>
<evidence type="ECO:0000256" key="4">
    <source>
        <dbReference type="ARBA" id="ARBA00023004"/>
    </source>
</evidence>
<dbReference type="Proteomes" id="UP001058120">
    <property type="component" value="Chromosome"/>
</dbReference>
<evidence type="ECO:0000256" key="3">
    <source>
        <dbReference type="ARBA" id="ARBA00022723"/>
    </source>
</evidence>
<protein>
    <submittedName>
        <fullName evidence="6">4-hydroxy-3-methylbut-2-enyl diphosphate reductase</fullName>
        <ecNumber evidence="6">1.17.7.4</ecNumber>
    </submittedName>
</protein>
<dbReference type="EMBL" id="CP065938">
    <property type="protein sequence ID" value="UWX05064.1"/>
    <property type="molecule type" value="Genomic_DNA"/>
</dbReference>
<evidence type="ECO:0000256" key="2">
    <source>
        <dbReference type="ARBA" id="ARBA00022485"/>
    </source>
</evidence>
<reference evidence="6" key="1">
    <citation type="submission" date="2020-12" db="EMBL/GenBank/DDBJ databases">
        <title>Taurinivorans muris gen. nov., sp. nov., fundamental and realized metabolic niche of a ubiquitous sulfidogenic bacterium in the murine intestine.</title>
        <authorList>
            <person name="Ye H."/>
            <person name="Hanson B.T."/>
            <person name="Loy A."/>
        </authorList>
    </citation>
    <scope>NUCLEOTIDE SEQUENCE</scope>
    <source>
        <strain evidence="6">LT0009</strain>
    </source>
</reference>
<dbReference type="Pfam" id="PF02401">
    <property type="entry name" value="LYTB"/>
    <property type="match status" value="1"/>
</dbReference>
<evidence type="ECO:0000313" key="6">
    <source>
        <dbReference type="EMBL" id="UWX05064.1"/>
    </source>
</evidence>
<accession>A0ABY5Y0E7</accession>
<keyword evidence="7" id="KW-1185">Reference proteome</keyword>
<gene>
    <name evidence="6" type="primary">ispH</name>
    <name evidence="6" type="ORF">JBF11_06165</name>
</gene>
<sequence length="307" mass="33854">MEVIRSERAGFCMGVALALKKLDVLVEKGGHVGTFGPIIHNPFVLEEYAMKGVRCFGSVQAVKEALEPFYVFLETIDEEKRKEGQLQLNLLIRAHGIPYSTESFLRNLPHVQLMDATCPRVKEAQNAIGKATQGGQGTRTLLLFGDANHPEVDGLVSYAKGKYIISPDSEKLIGYAQKNNREEMVLAAQTTQDRAVFDTIKKELLEVAATKPIILETICDATKLRQDEALAIAERVQAMVVIGGKESGNTKRLAELVFSKNIPTVLVESADELKREFFKNVKKVGLTAGASTPKRLVDEAERLLASW</sequence>
<dbReference type="RefSeq" id="WP_334314624.1">
    <property type="nucleotide sequence ID" value="NZ_CP065938.1"/>
</dbReference>
<dbReference type="PANTHER" id="PTHR30426:SF0">
    <property type="entry name" value="4-HYDROXY-3-METHYLBUT-2-ENYL DIPHOSPHATE REDUCTASE"/>
    <property type="match status" value="1"/>
</dbReference>
<keyword evidence="4" id="KW-0408">Iron</keyword>
<evidence type="ECO:0000313" key="7">
    <source>
        <dbReference type="Proteomes" id="UP001058120"/>
    </source>
</evidence>
<proteinExistence type="predicted"/>
<dbReference type="Gene3D" id="3.40.1010.20">
    <property type="entry name" value="4-hydroxy-3-methylbut-2-enyl diphosphate reductase, catalytic domain"/>
    <property type="match status" value="2"/>
</dbReference>
<keyword evidence="6" id="KW-0560">Oxidoreductase</keyword>
<dbReference type="NCBIfam" id="TIGR00216">
    <property type="entry name" value="ispH_lytB"/>
    <property type="match status" value="1"/>
</dbReference>
<dbReference type="EC" id="1.17.7.4" evidence="6"/>
<organism evidence="6 7">
    <name type="scientific">Taurinivorans muris</name>
    <dbReference type="NCBI Taxonomy" id="2787751"/>
    <lineage>
        <taxon>Bacteria</taxon>
        <taxon>Pseudomonadati</taxon>
        <taxon>Thermodesulfobacteriota</taxon>
        <taxon>Desulfovibrionia</taxon>
        <taxon>Desulfovibrionales</taxon>
        <taxon>Desulfovibrionaceae</taxon>
        <taxon>Taurinivorans</taxon>
    </lineage>
</organism>
<keyword evidence="5" id="KW-0411">Iron-sulfur</keyword>